<dbReference type="Proteomes" id="UP000002588">
    <property type="component" value="Chromosome"/>
</dbReference>
<evidence type="ECO:0008006" key="6">
    <source>
        <dbReference type="Google" id="ProtNLM"/>
    </source>
</evidence>
<evidence type="ECO:0000313" key="5">
    <source>
        <dbReference type="Proteomes" id="UP000002588"/>
    </source>
</evidence>
<dbReference type="InterPro" id="IPR048303">
    <property type="entry name" value="Tla3_C"/>
</dbReference>
<dbReference type="EMBL" id="AM406670">
    <property type="protein sequence ID" value="CAL95559.1"/>
    <property type="molecule type" value="Genomic_DNA"/>
</dbReference>
<dbReference type="KEGG" id="azo:azo2943"/>
<sequence>MTINRFRQGRLWEAIDKKNDAFQSALSQDPRDYEWSAMGRGQDYDKREADAFESTLNGWVERWPIPVLVAGPVSLDAPALRIGRARQNGGMAIHLFTVLDQRAGEGSDQLIAQLFDFFDRNPDLPAAVVLAFDSQYRRPGKRKDGHFVPTIPDSIVALLVTRSDRVDRDIRPYVVDVPYEINKFDTRYDIIQLWIDYWDADTAYRRLPERHGFMSWQFWHEHQQELIARIDPNGNQGPLLAFWKRKTGFKPSAWVPVRWTEWQLREYDNAPLLGYLHRPVEVPLDAPAGPQGDRARAAAMAEGWKRALATLPEGSAPRRLFYDTAGEGRRLIPLALAMGAEATPNPLAIDDPANSYDLTRRVADTGVSSPFVQLALALMRSYHQGGPSATVNLREDARASIIMVSPPSEAQKAANPRQPDPFFNPNAPRF</sequence>
<dbReference type="HOGENOM" id="CLU_039054_1_0_4"/>
<reference evidence="4 5" key="1">
    <citation type="journal article" date="2006" name="Nat. Biotechnol.">
        <title>Complete genome of the mutualistic, N2-fixing grass endophyte Azoarcus sp. strain BH72.</title>
        <authorList>
            <person name="Krause A."/>
            <person name="Ramakumar A."/>
            <person name="Bartels D."/>
            <person name="Battistoni F."/>
            <person name="Bekel T."/>
            <person name="Boch J."/>
            <person name="Boehm M."/>
            <person name="Friedrich F."/>
            <person name="Hurek T."/>
            <person name="Krause L."/>
            <person name="Linke B."/>
            <person name="McHardy A.C."/>
            <person name="Sarkar A."/>
            <person name="Schneiker S."/>
            <person name="Syed A.A."/>
            <person name="Thauer R."/>
            <person name="Vorhoelter F.-J."/>
            <person name="Weidner S."/>
            <person name="Puehler A."/>
            <person name="Reinhold-Hurek B."/>
            <person name="Kaiser O."/>
            <person name="Goesmann A."/>
        </authorList>
    </citation>
    <scope>NUCLEOTIDE SEQUENCE [LARGE SCALE GENOMIC DNA]</scope>
    <source>
        <strain evidence="4 5">BH72</strain>
    </source>
</reference>
<evidence type="ECO:0000259" key="3">
    <source>
        <dbReference type="Pfam" id="PF20995"/>
    </source>
</evidence>
<dbReference type="eggNOG" id="ENOG502Z9TZ">
    <property type="taxonomic scope" value="Bacteria"/>
</dbReference>
<evidence type="ECO:0000256" key="1">
    <source>
        <dbReference type="SAM" id="MobiDB-lite"/>
    </source>
</evidence>
<organism evidence="4 5">
    <name type="scientific">Azoarcus sp. (strain BH72)</name>
    <dbReference type="NCBI Taxonomy" id="418699"/>
    <lineage>
        <taxon>Bacteria</taxon>
        <taxon>Pseudomonadati</taxon>
        <taxon>Pseudomonadota</taxon>
        <taxon>Betaproteobacteria</taxon>
        <taxon>Rhodocyclales</taxon>
        <taxon>Zoogloeaceae</taxon>
        <taxon>Azoarcus</taxon>
    </lineage>
</organism>
<dbReference type="Pfam" id="PF20995">
    <property type="entry name" value="Tla3_C"/>
    <property type="match status" value="1"/>
</dbReference>
<dbReference type="AlphaFoldDB" id="A1K9Q4"/>
<gene>
    <name evidence="4" type="ordered locus">azo2943</name>
</gene>
<proteinExistence type="predicted"/>
<evidence type="ECO:0000259" key="2">
    <source>
        <dbReference type="Pfam" id="PF11394"/>
    </source>
</evidence>
<name>A1K9Q4_AZOSB</name>
<keyword evidence="5" id="KW-1185">Reference proteome</keyword>
<feature type="domain" description="Type VI lipase adapter protein Tla3 C-terminal" evidence="3">
    <location>
        <begin position="273"/>
        <end position="406"/>
    </location>
</feature>
<dbReference type="Pfam" id="PF11394">
    <property type="entry name" value="Tla3_N"/>
    <property type="match status" value="1"/>
</dbReference>
<dbReference type="InterPro" id="IPR021531">
    <property type="entry name" value="Tla3_N"/>
</dbReference>
<feature type="domain" description="Type VI lipase adapter protein Tla3 N-terminal" evidence="2">
    <location>
        <begin position="1"/>
        <end position="142"/>
    </location>
</feature>
<feature type="region of interest" description="Disordered" evidence="1">
    <location>
        <begin position="407"/>
        <end position="430"/>
    </location>
</feature>
<evidence type="ECO:0000313" key="4">
    <source>
        <dbReference type="EMBL" id="CAL95559.1"/>
    </source>
</evidence>
<accession>A1K9Q4</accession>
<protein>
    <recommendedName>
        <fullName evidence="6">DUF2875 domain-containing protein</fullName>
    </recommendedName>
</protein>